<organism evidence="2 3">
    <name type="scientific">Candidatus Campbellbacteria bacterium RIFCSPHIGHO2_01_FULL_34_10</name>
    <dbReference type="NCBI Taxonomy" id="1797577"/>
    <lineage>
        <taxon>Bacteria</taxon>
        <taxon>Candidatus Campbelliibacteriota</taxon>
    </lineage>
</organism>
<comment type="caution">
    <text evidence="2">The sequence shown here is derived from an EMBL/GenBank/DDBJ whole genome shotgun (WGS) entry which is preliminary data.</text>
</comment>
<keyword evidence="1" id="KW-1133">Transmembrane helix</keyword>
<sequence length="108" mass="12649">MKIDLKNINIPDFLRLKNFSFNSFYGWFILTIIFSFAVVIILGYSLFFFLKIDEGKAFSFRTEETLKDNFEKINKSELMKIISSFDAKEIEFNLLLEEGPSEIIDPSI</sequence>
<proteinExistence type="predicted"/>
<keyword evidence="1" id="KW-0812">Transmembrane</keyword>
<accession>A0A1F5EKP8</accession>
<gene>
    <name evidence="2" type="ORF">A2811_03055</name>
</gene>
<evidence type="ECO:0000313" key="3">
    <source>
        <dbReference type="Proteomes" id="UP000186670"/>
    </source>
</evidence>
<protein>
    <submittedName>
        <fullName evidence="2">Uncharacterized protein</fullName>
    </submittedName>
</protein>
<evidence type="ECO:0000256" key="1">
    <source>
        <dbReference type="SAM" id="Phobius"/>
    </source>
</evidence>
<feature type="transmembrane region" description="Helical" evidence="1">
    <location>
        <begin position="24"/>
        <end position="50"/>
    </location>
</feature>
<dbReference type="EMBL" id="MEZZ01000043">
    <property type="protein sequence ID" value="OGD67999.1"/>
    <property type="molecule type" value="Genomic_DNA"/>
</dbReference>
<evidence type="ECO:0000313" key="2">
    <source>
        <dbReference type="EMBL" id="OGD67999.1"/>
    </source>
</evidence>
<dbReference type="Proteomes" id="UP000186670">
    <property type="component" value="Unassembled WGS sequence"/>
</dbReference>
<name>A0A1F5EKP8_9BACT</name>
<dbReference type="AlphaFoldDB" id="A0A1F5EKP8"/>
<reference evidence="2 3" key="1">
    <citation type="journal article" date="2016" name="Nat. Commun.">
        <title>Thousands of microbial genomes shed light on interconnected biogeochemical processes in an aquifer system.</title>
        <authorList>
            <person name="Anantharaman K."/>
            <person name="Brown C.T."/>
            <person name="Hug L.A."/>
            <person name="Sharon I."/>
            <person name="Castelle C.J."/>
            <person name="Probst A.J."/>
            <person name="Thomas B.C."/>
            <person name="Singh A."/>
            <person name="Wilkins M.J."/>
            <person name="Karaoz U."/>
            <person name="Brodie E.L."/>
            <person name="Williams K.H."/>
            <person name="Hubbard S.S."/>
            <person name="Banfield J.F."/>
        </authorList>
    </citation>
    <scope>NUCLEOTIDE SEQUENCE [LARGE SCALE GENOMIC DNA]</scope>
</reference>
<keyword evidence="1" id="KW-0472">Membrane</keyword>